<accession>A0A6G1CFC3</accession>
<name>A0A6G1CFC3_9ORYZ</name>
<proteinExistence type="predicted"/>
<sequence length="75" mass="8116">MDPMASTAPAACVQSVPEGAGQSFSVLEPEGAWCMSAKYTLMGLGPRALKLPFHVSEVEVRWFKRQARSTAEDSD</sequence>
<comment type="caution">
    <text evidence="1">The sequence shown here is derived from an EMBL/GenBank/DDBJ whole genome shotgun (WGS) entry which is preliminary data.</text>
</comment>
<reference evidence="1 2" key="1">
    <citation type="submission" date="2019-11" db="EMBL/GenBank/DDBJ databases">
        <title>Whole genome sequence of Oryza granulata.</title>
        <authorList>
            <person name="Li W."/>
        </authorList>
    </citation>
    <scope>NUCLEOTIDE SEQUENCE [LARGE SCALE GENOMIC DNA]</scope>
    <source>
        <strain evidence="2">cv. Menghai</strain>
        <tissue evidence="1">Leaf</tissue>
    </source>
</reference>
<protein>
    <submittedName>
        <fullName evidence="1">Uncharacterized protein</fullName>
    </submittedName>
</protein>
<gene>
    <name evidence="1" type="ORF">E2562_011938</name>
</gene>
<evidence type="ECO:0000313" key="2">
    <source>
        <dbReference type="Proteomes" id="UP000479710"/>
    </source>
</evidence>
<dbReference type="EMBL" id="SPHZ02000009">
    <property type="protein sequence ID" value="KAF0898879.1"/>
    <property type="molecule type" value="Genomic_DNA"/>
</dbReference>
<keyword evidence="2" id="KW-1185">Reference proteome</keyword>
<dbReference type="AlphaFoldDB" id="A0A6G1CFC3"/>
<evidence type="ECO:0000313" key="1">
    <source>
        <dbReference type="EMBL" id="KAF0898879.1"/>
    </source>
</evidence>
<dbReference type="Proteomes" id="UP000479710">
    <property type="component" value="Unassembled WGS sequence"/>
</dbReference>
<organism evidence="1 2">
    <name type="scientific">Oryza meyeriana var. granulata</name>
    <dbReference type="NCBI Taxonomy" id="110450"/>
    <lineage>
        <taxon>Eukaryota</taxon>
        <taxon>Viridiplantae</taxon>
        <taxon>Streptophyta</taxon>
        <taxon>Embryophyta</taxon>
        <taxon>Tracheophyta</taxon>
        <taxon>Spermatophyta</taxon>
        <taxon>Magnoliopsida</taxon>
        <taxon>Liliopsida</taxon>
        <taxon>Poales</taxon>
        <taxon>Poaceae</taxon>
        <taxon>BOP clade</taxon>
        <taxon>Oryzoideae</taxon>
        <taxon>Oryzeae</taxon>
        <taxon>Oryzinae</taxon>
        <taxon>Oryza</taxon>
        <taxon>Oryza meyeriana</taxon>
    </lineage>
</organism>